<organism evidence="1 2">
    <name type="scientific">Aegilops tauschii subsp. strangulata</name>
    <name type="common">Goatgrass</name>
    <dbReference type="NCBI Taxonomy" id="200361"/>
    <lineage>
        <taxon>Eukaryota</taxon>
        <taxon>Viridiplantae</taxon>
        <taxon>Streptophyta</taxon>
        <taxon>Embryophyta</taxon>
        <taxon>Tracheophyta</taxon>
        <taxon>Spermatophyta</taxon>
        <taxon>Magnoliopsida</taxon>
        <taxon>Liliopsida</taxon>
        <taxon>Poales</taxon>
        <taxon>Poaceae</taxon>
        <taxon>BOP clade</taxon>
        <taxon>Pooideae</taxon>
        <taxon>Triticodae</taxon>
        <taxon>Triticeae</taxon>
        <taxon>Triticinae</taxon>
        <taxon>Aegilops</taxon>
    </lineage>
</organism>
<dbReference type="EnsemblPlants" id="AET6Gv20026400.1">
    <property type="protein sequence ID" value="AET6Gv20026400.1"/>
    <property type="gene ID" value="AET6Gv20026400"/>
</dbReference>
<evidence type="ECO:0000313" key="1">
    <source>
        <dbReference type="EnsemblPlants" id="AET6Gv20026400.1"/>
    </source>
</evidence>
<proteinExistence type="predicted"/>
<dbReference type="AlphaFoldDB" id="A0A453MQ46"/>
<accession>A0A453MQ46</accession>
<reference evidence="2" key="2">
    <citation type="journal article" date="2017" name="Nat. Plants">
        <title>The Aegilops tauschii genome reveals multiple impacts of transposons.</title>
        <authorList>
            <person name="Zhao G."/>
            <person name="Zou C."/>
            <person name="Li K."/>
            <person name="Wang K."/>
            <person name="Li T."/>
            <person name="Gao L."/>
            <person name="Zhang X."/>
            <person name="Wang H."/>
            <person name="Yang Z."/>
            <person name="Liu X."/>
            <person name="Jiang W."/>
            <person name="Mao L."/>
            <person name="Kong X."/>
            <person name="Jiao Y."/>
            <person name="Jia J."/>
        </authorList>
    </citation>
    <scope>NUCLEOTIDE SEQUENCE [LARGE SCALE GENOMIC DNA]</scope>
    <source>
        <strain evidence="2">cv. AL8/78</strain>
    </source>
</reference>
<evidence type="ECO:0000313" key="2">
    <source>
        <dbReference type="Proteomes" id="UP000015105"/>
    </source>
</evidence>
<reference evidence="1" key="5">
    <citation type="journal article" date="2021" name="G3 (Bethesda)">
        <title>Aegilops tauschii genome assembly Aet v5.0 features greater sequence contiguity and improved annotation.</title>
        <authorList>
            <person name="Wang L."/>
            <person name="Zhu T."/>
            <person name="Rodriguez J.C."/>
            <person name="Deal K.R."/>
            <person name="Dubcovsky J."/>
            <person name="McGuire P.E."/>
            <person name="Lux T."/>
            <person name="Spannagl M."/>
            <person name="Mayer K.F.X."/>
            <person name="Baldrich P."/>
            <person name="Meyers B.C."/>
            <person name="Huo N."/>
            <person name="Gu Y.Q."/>
            <person name="Zhou H."/>
            <person name="Devos K.M."/>
            <person name="Bennetzen J.L."/>
            <person name="Unver T."/>
            <person name="Budak H."/>
            <person name="Gulick P.J."/>
            <person name="Galiba G."/>
            <person name="Kalapos B."/>
            <person name="Nelson D.R."/>
            <person name="Li P."/>
            <person name="You F.M."/>
            <person name="Luo M.C."/>
            <person name="Dvorak J."/>
        </authorList>
    </citation>
    <scope>NUCLEOTIDE SEQUENCE [LARGE SCALE GENOMIC DNA]</scope>
    <source>
        <strain evidence="1">cv. AL8/78</strain>
    </source>
</reference>
<protein>
    <submittedName>
        <fullName evidence="1">Uncharacterized protein</fullName>
    </submittedName>
</protein>
<reference evidence="2" key="1">
    <citation type="journal article" date="2014" name="Science">
        <title>Ancient hybridizations among the ancestral genomes of bread wheat.</title>
        <authorList>
            <consortium name="International Wheat Genome Sequencing Consortium,"/>
            <person name="Marcussen T."/>
            <person name="Sandve S.R."/>
            <person name="Heier L."/>
            <person name="Spannagl M."/>
            <person name="Pfeifer M."/>
            <person name="Jakobsen K.S."/>
            <person name="Wulff B.B."/>
            <person name="Steuernagel B."/>
            <person name="Mayer K.F."/>
            <person name="Olsen O.A."/>
        </authorList>
    </citation>
    <scope>NUCLEOTIDE SEQUENCE [LARGE SCALE GENOMIC DNA]</scope>
    <source>
        <strain evidence="2">cv. AL8/78</strain>
    </source>
</reference>
<keyword evidence="2" id="KW-1185">Reference proteome</keyword>
<name>A0A453MQ46_AEGTS</name>
<dbReference type="Gramene" id="AET6Gv20026400.1">
    <property type="protein sequence ID" value="AET6Gv20026400.1"/>
    <property type="gene ID" value="AET6Gv20026400"/>
</dbReference>
<reference evidence="1" key="3">
    <citation type="journal article" date="2017" name="Nature">
        <title>Genome sequence of the progenitor of the wheat D genome Aegilops tauschii.</title>
        <authorList>
            <person name="Luo M.C."/>
            <person name="Gu Y.Q."/>
            <person name="Puiu D."/>
            <person name="Wang H."/>
            <person name="Twardziok S.O."/>
            <person name="Deal K.R."/>
            <person name="Huo N."/>
            <person name="Zhu T."/>
            <person name="Wang L."/>
            <person name="Wang Y."/>
            <person name="McGuire P.E."/>
            <person name="Liu S."/>
            <person name="Long H."/>
            <person name="Ramasamy R.K."/>
            <person name="Rodriguez J.C."/>
            <person name="Van S.L."/>
            <person name="Yuan L."/>
            <person name="Wang Z."/>
            <person name="Xia Z."/>
            <person name="Xiao L."/>
            <person name="Anderson O.D."/>
            <person name="Ouyang S."/>
            <person name="Liang Y."/>
            <person name="Zimin A.V."/>
            <person name="Pertea G."/>
            <person name="Qi P."/>
            <person name="Bennetzen J.L."/>
            <person name="Dai X."/>
            <person name="Dawson M.W."/>
            <person name="Muller H.G."/>
            <person name="Kugler K."/>
            <person name="Rivarola-Duarte L."/>
            <person name="Spannagl M."/>
            <person name="Mayer K.F.X."/>
            <person name="Lu F.H."/>
            <person name="Bevan M.W."/>
            <person name="Leroy P."/>
            <person name="Li P."/>
            <person name="You F.M."/>
            <person name="Sun Q."/>
            <person name="Liu Z."/>
            <person name="Lyons E."/>
            <person name="Wicker T."/>
            <person name="Salzberg S.L."/>
            <person name="Devos K.M."/>
            <person name="Dvorak J."/>
        </authorList>
    </citation>
    <scope>NUCLEOTIDE SEQUENCE [LARGE SCALE GENOMIC DNA]</scope>
    <source>
        <strain evidence="1">cv. AL8/78</strain>
    </source>
</reference>
<dbReference type="Proteomes" id="UP000015105">
    <property type="component" value="Chromosome 6D"/>
</dbReference>
<sequence length="58" mass="6892">PEMTEPILNEYHTLWAWTARVELDHFKQDEVSWAWETSGSFSMRTAYAAKFWGREVTP</sequence>
<reference evidence="1" key="4">
    <citation type="submission" date="2019-03" db="UniProtKB">
        <authorList>
            <consortium name="EnsemblPlants"/>
        </authorList>
    </citation>
    <scope>IDENTIFICATION</scope>
</reference>